<comment type="caution">
    <text evidence="2">The sequence shown here is derived from an EMBL/GenBank/DDBJ whole genome shotgun (WGS) entry which is preliminary data.</text>
</comment>
<evidence type="ECO:0000256" key="1">
    <source>
        <dbReference type="SAM" id="MobiDB-lite"/>
    </source>
</evidence>
<keyword evidence="3" id="KW-1185">Reference proteome</keyword>
<protein>
    <submittedName>
        <fullName evidence="2">Uncharacterized protein</fullName>
    </submittedName>
</protein>
<dbReference type="Proteomes" id="UP001218218">
    <property type="component" value="Unassembled WGS sequence"/>
</dbReference>
<proteinExistence type="predicted"/>
<dbReference type="EMBL" id="JARIHO010000007">
    <property type="protein sequence ID" value="KAJ7358237.1"/>
    <property type="molecule type" value="Genomic_DNA"/>
</dbReference>
<name>A0AAD7AGQ3_9AGAR</name>
<organism evidence="2 3">
    <name type="scientific">Mycena albidolilacea</name>
    <dbReference type="NCBI Taxonomy" id="1033008"/>
    <lineage>
        <taxon>Eukaryota</taxon>
        <taxon>Fungi</taxon>
        <taxon>Dikarya</taxon>
        <taxon>Basidiomycota</taxon>
        <taxon>Agaricomycotina</taxon>
        <taxon>Agaricomycetes</taxon>
        <taxon>Agaricomycetidae</taxon>
        <taxon>Agaricales</taxon>
        <taxon>Marasmiineae</taxon>
        <taxon>Mycenaceae</taxon>
        <taxon>Mycena</taxon>
    </lineage>
</organism>
<accession>A0AAD7AGQ3</accession>
<sequence length="314" mass="34485">MCATNDCDAPDPHAALGHATEPSRYGRHYRVHTSCPSPPPRTSVTTTTRPSASPSRLPRTSPLSSTSILRFSPDCNEISCRLARDSSGLASAPPCSMRHGLLYCAGRALLSRATAAASLLEWTLHLDLGAPLSSHRHTVSLLTAFASSQQYPSIPDPTDIAYFLVVVHLRDGHDSTTLAWLVASASRLFLASAPTPLPRLRYDRRRLPPVPRNRRVPPACLPHLHVLRFSTLRVSAGCEILVPGRVWLVPGATRSCSGSRTLRKTTTRRTRAVRSFSLLRRLCAETLMRMRLSTSIWTSYRVLTHVPLDSSDVS</sequence>
<reference evidence="2" key="1">
    <citation type="submission" date="2023-03" db="EMBL/GenBank/DDBJ databases">
        <title>Massive genome expansion in bonnet fungi (Mycena s.s.) driven by repeated elements and novel gene families across ecological guilds.</title>
        <authorList>
            <consortium name="Lawrence Berkeley National Laboratory"/>
            <person name="Harder C.B."/>
            <person name="Miyauchi S."/>
            <person name="Viragh M."/>
            <person name="Kuo A."/>
            <person name="Thoen E."/>
            <person name="Andreopoulos B."/>
            <person name="Lu D."/>
            <person name="Skrede I."/>
            <person name="Drula E."/>
            <person name="Henrissat B."/>
            <person name="Morin E."/>
            <person name="Kohler A."/>
            <person name="Barry K."/>
            <person name="LaButti K."/>
            <person name="Morin E."/>
            <person name="Salamov A."/>
            <person name="Lipzen A."/>
            <person name="Mereny Z."/>
            <person name="Hegedus B."/>
            <person name="Baldrian P."/>
            <person name="Stursova M."/>
            <person name="Weitz H."/>
            <person name="Taylor A."/>
            <person name="Grigoriev I.V."/>
            <person name="Nagy L.G."/>
            <person name="Martin F."/>
            <person name="Kauserud H."/>
        </authorList>
    </citation>
    <scope>NUCLEOTIDE SEQUENCE</scope>
    <source>
        <strain evidence="2">CBHHK002</strain>
    </source>
</reference>
<feature type="compositionally biased region" description="Low complexity" evidence="1">
    <location>
        <begin position="42"/>
        <end position="65"/>
    </location>
</feature>
<feature type="region of interest" description="Disordered" evidence="1">
    <location>
        <begin position="29"/>
        <end position="65"/>
    </location>
</feature>
<evidence type="ECO:0000313" key="2">
    <source>
        <dbReference type="EMBL" id="KAJ7358237.1"/>
    </source>
</evidence>
<dbReference type="AlphaFoldDB" id="A0AAD7AGQ3"/>
<evidence type="ECO:0000313" key="3">
    <source>
        <dbReference type="Proteomes" id="UP001218218"/>
    </source>
</evidence>
<gene>
    <name evidence="2" type="ORF">DFH08DRAFT_953418</name>
</gene>